<keyword evidence="4" id="KW-1185">Reference proteome</keyword>
<organism evidence="3 4">
    <name type="scientific">Suillus fuscotomentosus</name>
    <dbReference type="NCBI Taxonomy" id="1912939"/>
    <lineage>
        <taxon>Eukaryota</taxon>
        <taxon>Fungi</taxon>
        <taxon>Dikarya</taxon>
        <taxon>Basidiomycota</taxon>
        <taxon>Agaricomycotina</taxon>
        <taxon>Agaricomycetes</taxon>
        <taxon>Agaricomycetidae</taxon>
        <taxon>Boletales</taxon>
        <taxon>Suillineae</taxon>
        <taxon>Suillaceae</taxon>
        <taxon>Suillus</taxon>
    </lineage>
</organism>
<dbReference type="AlphaFoldDB" id="A0AAD4E357"/>
<feature type="signal peptide" evidence="2">
    <location>
        <begin position="1"/>
        <end position="18"/>
    </location>
</feature>
<keyword evidence="1" id="KW-1133">Transmembrane helix</keyword>
<dbReference type="GeneID" id="64656369"/>
<keyword evidence="2" id="KW-0732">Signal</keyword>
<proteinExistence type="predicted"/>
<dbReference type="RefSeq" id="XP_041224444.1">
    <property type="nucleotide sequence ID" value="XM_041362071.1"/>
</dbReference>
<feature type="transmembrane region" description="Helical" evidence="1">
    <location>
        <begin position="28"/>
        <end position="50"/>
    </location>
</feature>
<accession>A0AAD4E357</accession>
<reference evidence="3" key="1">
    <citation type="journal article" date="2020" name="New Phytol.">
        <title>Comparative genomics reveals dynamic genome evolution in host specialist ectomycorrhizal fungi.</title>
        <authorList>
            <person name="Lofgren L.A."/>
            <person name="Nguyen N.H."/>
            <person name="Vilgalys R."/>
            <person name="Ruytinx J."/>
            <person name="Liao H.L."/>
            <person name="Branco S."/>
            <person name="Kuo A."/>
            <person name="LaButti K."/>
            <person name="Lipzen A."/>
            <person name="Andreopoulos W."/>
            <person name="Pangilinan J."/>
            <person name="Riley R."/>
            <person name="Hundley H."/>
            <person name="Na H."/>
            <person name="Barry K."/>
            <person name="Grigoriev I.V."/>
            <person name="Stajich J.E."/>
            <person name="Kennedy P.G."/>
        </authorList>
    </citation>
    <scope>NUCLEOTIDE SEQUENCE</scope>
    <source>
        <strain evidence="3">FC203</strain>
    </source>
</reference>
<evidence type="ECO:0000256" key="2">
    <source>
        <dbReference type="SAM" id="SignalP"/>
    </source>
</evidence>
<evidence type="ECO:0000313" key="4">
    <source>
        <dbReference type="Proteomes" id="UP001195769"/>
    </source>
</evidence>
<evidence type="ECO:0000313" key="3">
    <source>
        <dbReference type="EMBL" id="KAG1898868.1"/>
    </source>
</evidence>
<keyword evidence="1" id="KW-0472">Membrane</keyword>
<gene>
    <name evidence="3" type="ORF">F5891DRAFT_1041594</name>
</gene>
<dbReference type="Proteomes" id="UP001195769">
    <property type="component" value="Unassembled WGS sequence"/>
</dbReference>
<name>A0AAD4E357_9AGAM</name>
<dbReference type="EMBL" id="JABBWK010000036">
    <property type="protein sequence ID" value="KAG1898868.1"/>
    <property type="molecule type" value="Genomic_DNA"/>
</dbReference>
<keyword evidence="1" id="KW-0812">Transmembrane</keyword>
<feature type="chain" id="PRO_5042289228" evidence="2">
    <location>
        <begin position="19"/>
        <end position="53"/>
    </location>
</feature>
<protein>
    <submittedName>
        <fullName evidence="3">Uncharacterized protein</fullName>
    </submittedName>
</protein>
<comment type="caution">
    <text evidence="3">The sequence shown here is derived from an EMBL/GenBank/DDBJ whole genome shotgun (WGS) entry which is preliminary data.</text>
</comment>
<evidence type="ECO:0000256" key="1">
    <source>
        <dbReference type="SAM" id="Phobius"/>
    </source>
</evidence>
<sequence length="53" mass="5748">MANVALCMLFILYSVVTASDLTATQAKLLYCLSGFIAVCYMMFGLCISVTERG</sequence>